<accession>A0AAV7KSA6</accession>
<gene>
    <name evidence="2" type="ORF">NDU88_000998</name>
</gene>
<comment type="caution">
    <text evidence="2">The sequence shown here is derived from an EMBL/GenBank/DDBJ whole genome shotgun (WGS) entry which is preliminary data.</text>
</comment>
<dbReference type="AlphaFoldDB" id="A0AAV7KSA6"/>
<evidence type="ECO:0000256" key="1">
    <source>
        <dbReference type="SAM" id="MobiDB-lite"/>
    </source>
</evidence>
<keyword evidence="3" id="KW-1185">Reference proteome</keyword>
<dbReference type="EMBL" id="JANPWB010000016">
    <property type="protein sequence ID" value="KAJ1080809.1"/>
    <property type="molecule type" value="Genomic_DNA"/>
</dbReference>
<sequence>MGARKSGSSHTKERSKSPPNPFQFNQEDIIHPRSADWAPAQAVTDYLQKLQKGFDKEDLNRCRNNRKVFSSKERWDMLSTVNDRLQAFEFPLWMLSKFLV</sequence>
<evidence type="ECO:0000313" key="3">
    <source>
        <dbReference type="Proteomes" id="UP001066276"/>
    </source>
</evidence>
<dbReference type="Proteomes" id="UP001066276">
    <property type="component" value="Chromosome 12"/>
</dbReference>
<feature type="region of interest" description="Disordered" evidence="1">
    <location>
        <begin position="1"/>
        <end position="28"/>
    </location>
</feature>
<proteinExistence type="predicted"/>
<protein>
    <submittedName>
        <fullName evidence="2">Uncharacterized protein</fullName>
    </submittedName>
</protein>
<organism evidence="2 3">
    <name type="scientific">Pleurodeles waltl</name>
    <name type="common">Iberian ribbed newt</name>
    <dbReference type="NCBI Taxonomy" id="8319"/>
    <lineage>
        <taxon>Eukaryota</taxon>
        <taxon>Metazoa</taxon>
        <taxon>Chordata</taxon>
        <taxon>Craniata</taxon>
        <taxon>Vertebrata</taxon>
        <taxon>Euteleostomi</taxon>
        <taxon>Amphibia</taxon>
        <taxon>Batrachia</taxon>
        <taxon>Caudata</taxon>
        <taxon>Salamandroidea</taxon>
        <taxon>Salamandridae</taxon>
        <taxon>Pleurodelinae</taxon>
        <taxon>Pleurodeles</taxon>
    </lineage>
</organism>
<reference evidence="2" key="1">
    <citation type="journal article" date="2022" name="bioRxiv">
        <title>Sequencing and chromosome-scale assembly of the giantPleurodeles waltlgenome.</title>
        <authorList>
            <person name="Brown T."/>
            <person name="Elewa A."/>
            <person name="Iarovenko S."/>
            <person name="Subramanian E."/>
            <person name="Araus A.J."/>
            <person name="Petzold A."/>
            <person name="Susuki M."/>
            <person name="Suzuki K.-i.T."/>
            <person name="Hayashi T."/>
            <person name="Toyoda A."/>
            <person name="Oliveira C."/>
            <person name="Osipova E."/>
            <person name="Leigh N.D."/>
            <person name="Simon A."/>
            <person name="Yun M.H."/>
        </authorList>
    </citation>
    <scope>NUCLEOTIDE SEQUENCE</scope>
    <source>
        <strain evidence="2">20211129_DDA</strain>
        <tissue evidence="2">Liver</tissue>
    </source>
</reference>
<name>A0AAV7KSA6_PLEWA</name>
<evidence type="ECO:0000313" key="2">
    <source>
        <dbReference type="EMBL" id="KAJ1080809.1"/>
    </source>
</evidence>